<evidence type="ECO:0000313" key="2">
    <source>
        <dbReference type="Proteomes" id="UP001374535"/>
    </source>
</evidence>
<evidence type="ECO:0000313" key="1">
    <source>
        <dbReference type="EMBL" id="WVZ08402.1"/>
    </source>
</evidence>
<protein>
    <submittedName>
        <fullName evidence="1">Uncharacterized protein</fullName>
    </submittedName>
</protein>
<sequence>MMQKLLTTTIFQKFTEKTISLASSSVTKLTISVTMSSTSSTSSIHLIFPSSVWSANSLLTFFSCATSNPHISSSIIFWLSSTFNLLNVDFSHIGTNKHGSRICIKPMLMRSNSSFLSDLLQNCCWPNFFSRFSKTEGLIGHCEECHVEKSVRKFLLNILASVKTSTTYEKSLLSSALTNPAISFFSLELCAYSFSQSSSLETFKPHSSSSTSDESEINNGIFINSIKVKGAKLRNKTLISDYV</sequence>
<reference evidence="1 2" key="1">
    <citation type="journal article" date="2023" name="Life. Sci Alliance">
        <title>Evolutionary insights into 3D genome organization and epigenetic landscape of Vigna mungo.</title>
        <authorList>
            <person name="Junaid A."/>
            <person name="Singh B."/>
            <person name="Bhatia S."/>
        </authorList>
    </citation>
    <scope>NUCLEOTIDE SEQUENCE [LARGE SCALE GENOMIC DNA]</scope>
    <source>
        <strain evidence="1">Urdbean</strain>
    </source>
</reference>
<dbReference type="Proteomes" id="UP001374535">
    <property type="component" value="Chromosome 6"/>
</dbReference>
<organism evidence="1 2">
    <name type="scientific">Vigna mungo</name>
    <name type="common">Black gram</name>
    <name type="synonym">Phaseolus mungo</name>
    <dbReference type="NCBI Taxonomy" id="3915"/>
    <lineage>
        <taxon>Eukaryota</taxon>
        <taxon>Viridiplantae</taxon>
        <taxon>Streptophyta</taxon>
        <taxon>Embryophyta</taxon>
        <taxon>Tracheophyta</taxon>
        <taxon>Spermatophyta</taxon>
        <taxon>Magnoliopsida</taxon>
        <taxon>eudicotyledons</taxon>
        <taxon>Gunneridae</taxon>
        <taxon>Pentapetalae</taxon>
        <taxon>rosids</taxon>
        <taxon>fabids</taxon>
        <taxon>Fabales</taxon>
        <taxon>Fabaceae</taxon>
        <taxon>Papilionoideae</taxon>
        <taxon>50 kb inversion clade</taxon>
        <taxon>NPAAA clade</taxon>
        <taxon>indigoferoid/millettioid clade</taxon>
        <taxon>Phaseoleae</taxon>
        <taxon>Vigna</taxon>
    </lineage>
</organism>
<dbReference type="AlphaFoldDB" id="A0AAQ3RW22"/>
<gene>
    <name evidence="1" type="ORF">V8G54_021748</name>
</gene>
<accession>A0AAQ3RW22</accession>
<name>A0AAQ3RW22_VIGMU</name>
<proteinExistence type="predicted"/>
<dbReference type="EMBL" id="CP144695">
    <property type="protein sequence ID" value="WVZ08402.1"/>
    <property type="molecule type" value="Genomic_DNA"/>
</dbReference>
<keyword evidence="2" id="KW-1185">Reference proteome</keyword>